<dbReference type="EMBL" id="JAKELL010000304">
    <property type="protein sequence ID" value="KAH8977558.1"/>
    <property type="molecule type" value="Genomic_DNA"/>
</dbReference>
<dbReference type="PANTHER" id="PTHR33481">
    <property type="entry name" value="REVERSE TRANSCRIPTASE"/>
    <property type="match status" value="1"/>
</dbReference>
<evidence type="ECO:0000313" key="3">
    <source>
        <dbReference type="Proteomes" id="UP001201163"/>
    </source>
</evidence>
<proteinExistence type="predicted"/>
<feature type="compositionally biased region" description="Basic residues" evidence="1">
    <location>
        <begin position="388"/>
        <end position="400"/>
    </location>
</feature>
<protein>
    <recommendedName>
        <fullName evidence="4">Reverse transcriptase domain-containing protein</fullName>
    </recommendedName>
</protein>
<accession>A0AAD4Q4R0</accession>
<gene>
    <name evidence="2" type="ORF">EDB92DRAFT_1822288</name>
</gene>
<dbReference type="PANTHER" id="PTHR33481:SF1">
    <property type="entry name" value="ENDONUCLEASE_EXONUCLEASE_PHOSPHATASE DOMAIN-CONTAINING PROTEIN-RELATED"/>
    <property type="match status" value="1"/>
</dbReference>
<feature type="region of interest" description="Disordered" evidence="1">
    <location>
        <begin position="378"/>
        <end position="429"/>
    </location>
</feature>
<dbReference type="AlphaFoldDB" id="A0AAD4Q4R0"/>
<evidence type="ECO:0000256" key="1">
    <source>
        <dbReference type="SAM" id="MobiDB-lite"/>
    </source>
</evidence>
<sequence length="429" mass="47726">MAEQLSYYTEKHQLLPQHHYGGRPARTTTDAMHMLTLRIKDTWRRKEVASVLFLDIEGTFPNAVNERLLHNKKRPQVPDKLGDLMSMILCQYYNTDILDIPNKGSESAIAYVDDAILVTTGKSFADMHDMLSDMMTREGGAIEWSNAHNSRFEFKLQKAKKSHETALALTPSKSAKYLGVYFNQHLTWGAQYNCALEKGMKWARQIRRAAAPSWGTTLKYARRLYISVAIPHILYAVDVWGSAEGRNQTNEKPDRISRRGNRAMGYGVSRIMALFPSVDFSLGSRDVLKDSIRLSCASILAVMLDSRRDMAPYTAASSATRPSFAAAMGTGMGSASMTGASGTGVGRGPWWAAQPARREQLTAVAHWGCEPAWVGGSPFTSPALENRPKKKKKKKKRVGRVRMGGGMVMRKGKDGKRQGKRASYGDLQK</sequence>
<name>A0AAD4Q4R0_9AGAM</name>
<evidence type="ECO:0008006" key="4">
    <source>
        <dbReference type="Google" id="ProtNLM"/>
    </source>
</evidence>
<organism evidence="2 3">
    <name type="scientific">Lactarius akahatsu</name>
    <dbReference type="NCBI Taxonomy" id="416441"/>
    <lineage>
        <taxon>Eukaryota</taxon>
        <taxon>Fungi</taxon>
        <taxon>Dikarya</taxon>
        <taxon>Basidiomycota</taxon>
        <taxon>Agaricomycotina</taxon>
        <taxon>Agaricomycetes</taxon>
        <taxon>Russulales</taxon>
        <taxon>Russulaceae</taxon>
        <taxon>Lactarius</taxon>
    </lineage>
</organism>
<evidence type="ECO:0000313" key="2">
    <source>
        <dbReference type="EMBL" id="KAH8977558.1"/>
    </source>
</evidence>
<keyword evidence="3" id="KW-1185">Reference proteome</keyword>
<comment type="caution">
    <text evidence="2">The sequence shown here is derived from an EMBL/GenBank/DDBJ whole genome shotgun (WGS) entry which is preliminary data.</text>
</comment>
<dbReference type="Proteomes" id="UP001201163">
    <property type="component" value="Unassembled WGS sequence"/>
</dbReference>
<reference evidence="2" key="1">
    <citation type="submission" date="2022-01" db="EMBL/GenBank/DDBJ databases">
        <title>Comparative genomics reveals a dynamic genome evolution in the ectomycorrhizal milk-cap (Lactarius) mushrooms.</title>
        <authorList>
            <consortium name="DOE Joint Genome Institute"/>
            <person name="Lebreton A."/>
            <person name="Tang N."/>
            <person name="Kuo A."/>
            <person name="LaButti K."/>
            <person name="Drula E."/>
            <person name="Barry K."/>
            <person name="Clum A."/>
            <person name="Lipzen A."/>
            <person name="Mousain D."/>
            <person name="Ng V."/>
            <person name="Wang R."/>
            <person name="Wang X."/>
            <person name="Dai Y."/>
            <person name="Henrissat B."/>
            <person name="Grigoriev I.V."/>
            <person name="Guerin-Laguette A."/>
            <person name="Yu F."/>
            <person name="Martin F.M."/>
        </authorList>
    </citation>
    <scope>NUCLEOTIDE SEQUENCE</scope>
    <source>
        <strain evidence="2">QP</strain>
    </source>
</reference>